<evidence type="ECO:0000256" key="4">
    <source>
        <dbReference type="ARBA" id="ARBA00023136"/>
    </source>
</evidence>
<comment type="caution">
    <text evidence="8">The sequence shown here is derived from an EMBL/GenBank/DDBJ whole genome shotgun (WGS) entry which is preliminary data.</text>
</comment>
<evidence type="ECO:0000256" key="1">
    <source>
        <dbReference type="ARBA" id="ARBA00004442"/>
    </source>
</evidence>
<dbReference type="SUPFAM" id="SSF48452">
    <property type="entry name" value="TPR-like"/>
    <property type="match status" value="1"/>
</dbReference>
<evidence type="ECO:0000313" key="9">
    <source>
        <dbReference type="Proteomes" id="UP000321926"/>
    </source>
</evidence>
<dbReference type="Proteomes" id="UP000321926">
    <property type="component" value="Unassembled WGS sequence"/>
</dbReference>
<dbReference type="Gene3D" id="1.25.40.390">
    <property type="match status" value="1"/>
</dbReference>
<feature type="domain" description="RagB/SusD" evidence="6">
    <location>
        <begin position="331"/>
        <end position="562"/>
    </location>
</feature>
<name>A0A5C8J6W7_9BACT</name>
<evidence type="ECO:0000256" key="3">
    <source>
        <dbReference type="ARBA" id="ARBA00022729"/>
    </source>
</evidence>
<protein>
    <submittedName>
        <fullName evidence="8">RagB/SusD family nutrient uptake outer membrane protein</fullName>
    </submittedName>
</protein>
<keyword evidence="9" id="KW-1185">Reference proteome</keyword>
<dbReference type="Pfam" id="PF14322">
    <property type="entry name" value="SusD-like_3"/>
    <property type="match status" value="1"/>
</dbReference>
<dbReference type="PROSITE" id="PS51257">
    <property type="entry name" value="PROKAR_LIPOPROTEIN"/>
    <property type="match status" value="1"/>
</dbReference>
<accession>A0A5C8J6W7</accession>
<dbReference type="InterPro" id="IPR012944">
    <property type="entry name" value="SusD_RagB_dom"/>
</dbReference>
<keyword evidence="4" id="KW-0472">Membrane</keyword>
<organism evidence="8 9">
    <name type="scientific">Pontibacter qinzhouensis</name>
    <dbReference type="NCBI Taxonomy" id="2603253"/>
    <lineage>
        <taxon>Bacteria</taxon>
        <taxon>Pseudomonadati</taxon>
        <taxon>Bacteroidota</taxon>
        <taxon>Cytophagia</taxon>
        <taxon>Cytophagales</taxon>
        <taxon>Hymenobacteraceae</taxon>
        <taxon>Pontibacter</taxon>
    </lineage>
</organism>
<dbReference type="OrthoDB" id="9792139at2"/>
<gene>
    <name evidence="8" type="ORF">FVR03_19005</name>
</gene>
<evidence type="ECO:0000256" key="2">
    <source>
        <dbReference type="ARBA" id="ARBA00006275"/>
    </source>
</evidence>
<feature type="domain" description="SusD-like N-terminal" evidence="7">
    <location>
        <begin position="23"/>
        <end position="217"/>
    </location>
</feature>
<comment type="similarity">
    <text evidence="2">Belongs to the SusD family.</text>
</comment>
<dbReference type="InterPro" id="IPR033985">
    <property type="entry name" value="SusD-like_N"/>
</dbReference>
<dbReference type="Pfam" id="PF07980">
    <property type="entry name" value="SusD_RagB"/>
    <property type="match status" value="1"/>
</dbReference>
<reference evidence="8 9" key="1">
    <citation type="submission" date="2019-08" db="EMBL/GenBank/DDBJ databases">
        <authorList>
            <person name="Shi S."/>
        </authorList>
    </citation>
    <scope>NUCLEOTIDE SEQUENCE [LARGE SCALE GENOMIC DNA]</scope>
    <source>
        <strain evidence="8 9">GY10130</strain>
    </source>
</reference>
<dbReference type="EMBL" id="VRTY01000092">
    <property type="protein sequence ID" value="TXK33292.1"/>
    <property type="molecule type" value="Genomic_DNA"/>
</dbReference>
<keyword evidence="5" id="KW-0998">Cell outer membrane</keyword>
<comment type="subcellular location">
    <subcellularLocation>
        <location evidence="1">Cell outer membrane</location>
    </subcellularLocation>
</comment>
<proteinExistence type="inferred from homology"/>
<dbReference type="RefSeq" id="WP_147923353.1">
    <property type="nucleotide sequence ID" value="NZ_VRTY01000092.1"/>
</dbReference>
<evidence type="ECO:0000259" key="7">
    <source>
        <dbReference type="Pfam" id="PF14322"/>
    </source>
</evidence>
<dbReference type="InterPro" id="IPR011990">
    <property type="entry name" value="TPR-like_helical_dom_sf"/>
</dbReference>
<evidence type="ECO:0000313" key="8">
    <source>
        <dbReference type="EMBL" id="TXK33292.1"/>
    </source>
</evidence>
<sequence length="563" mass="63533">MKKLLYKLLLPVTLLSAVSCESFLDEKNVSGLTSDNYYGTTEGIESLVNSLYTPMRFWYGKEDGIALTELGTDIFTRGSGMENPPVALYNSDLSGANVPINFYWTRFYAALNATNAAVARIPASPLPASQKLIREGEAKFLRAFYLWHIVETWGGVHLATEETIGVQTIANRTSVDAFYTQILEDLTFATENLPVTSAQYGRVTKPAAEAFMARMYLYRGNYAEASRLAKKVINEYNFTLVPSYAQLWDVNNTRNSEAIWIVNFTADLILNREFDGLTSSPSDDILLRDGGNNAHLFFLMTYDQLPGMQRDIRYGRPFSRFMPTAYFLDLFDESKDARFNTTFETVWYANNPGTFTVTNTDGTQRNVTFQAGDTAILASKYVVPNAVKNARPYTIIDRSRTYDANGAPRVRDRYMSLKKFLDPARQTISQQQGRRDAFVIRLAEMHLIAAEADMMLGDASGGVTYMNAVRRRAALPGQETAMEITADQLTIDFILDERAREFGGEQQRWFDLKRTNKLVERVRAHNPDAAPNIQSFHAVRPIPQAQLDVITNPGEFFQNEGYQ</sequence>
<evidence type="ECO:0000256" key="5">
    <source>
        <dbReference type="ARBA" id="ARBA00023237"/>
    </source>
</evidence>
<evidence type="ECO:0000259" key="6">
    <source>
        <dbReference type="Pfam" id="PF07980"/>
    </source>
</evidence>
<dbReference type="GO" id="GO:0009279">
    <property type="term" value="C:cell outer membrane"/>
    <property type="evidence" value="ECO:0007669"/>
    <property type="project" value="UniProtKB-SubCell"/>
</dbReference>
<keyword evidence="3" id="KW-0732">Signal</keyword>
<dbReference type="AlphaFoldDB" id="A0A5C8J6W7"/>